<dbReference type="OrthoDB" id="7289984at2759"/>
<evidence type="ECO:0000256" key="2">
    <source>
        <dbReference type="ARBA" id="ARBA00023002"/>
    </source>
</evidence>
<name>A0A8T0EFY8_ARGBR</name>
<gene>
    <name evidence="4" type="ORF">HNY73_018940</name>
</gene>
<dbReference type="AlphaFoldDB" id="A0A8T0EFY8"/>
<dbReference type="Gene3D" id="3.40.50.720">
    <property type="entry name" value="NAD(P)-binding Rossmann-like Domain"/>
    <property type="match status" value="1"/>
</dbReference>
<keyword evidence="2" id="KW-0560">Oxidoreductase</keyword>
<comment type="similarity">
    <text evidence="3">Belongs to the short-chain dehydrogenases/reductases (SDR) family.</text>
</comment>
<dbReference type="InterPro" id="IPR002347">
    <property type="entry name" value="SDR_fam"/>
</dbReference>
<dbReference type="InterPro" id="IPR036291">
    <property type="entry name" value="NAD(P)-bd_dom_sf"/>
</dbReference>
<dbReference type="OMA" id="GWENNPG"/>
<keyword evidence="1" id="KW-0521">NADP</keyword>
<evidence type="ECO:0000313" key="4">
    <source>
        <dbReference type="EMBL" id="KAF8771533.1"/>
    </source>
</evidence>
<organism evidence="4 5">
    <name type="scientific">Argiope bruennichi</name>
    <name type="common">Wasp spider</name>
    <name type="synonym">Aranea bruennichi</name>
    <dbReference type="NCBI Taxonomy" id="94029"/>
    <lineage>
        <taxon>Eukaryota</taxon>
        <taxon>Metazoa</taxon>
        <taxon>Ecdysozoa</taxon>
        <taxon>Arthropoda</taxon>
        <taxon>Chelicerata</taxon>
        <taxon>Arachnida</taxon>
        <taxon>Araneae</taxon>
        <taxon>Araneomorphae</taxon>
        <taxon>Entelegynae</taxon>
        <taxon>Araneoidea</taxon>
        <taxon>Araneidae</taxon>
        <taxon>Argiope</taxon>
    </lineage>
</organism>
<dbReference type="PANTHER" id="PTHR43544">
    <property type="entry name" value="SHORT-CHAIN DEHYDROGENASE/REDUCTASE"/>
    <property type="match status" value="1"/>
</dbReference>
<dbReference type="GO" id="GO:0005737">
    <property type="term" value="C:cytoplasm"/>
    <property type="evidence" value="ECO:0007669"/>
    <property type="project" value="TreeGrafter"/>
</dbReference>
<dbReference type="PRINTS" id="PR00081">
    <property type="entry name" value="GDHRDH"/>
</dbReference>
<evidence type="ECO:0000313" key="5">
    <source>
        <dbReference type="Proteomes" id="UP000807504"/>
    </source>
</evidence>
<reference evidence="4" key="2">
    <citation type="submission" date="2020-06" db="EMBL/GenBank/DDBJ databases">
        <authorList>
            <person name="Sheffer M."/>
        </authorList>
    </citation>
    <scope>NUCLEOTIDE SEQUENCE</scope>
</reference>
<sequence>MDIESVLVTGANRGIGLEFVKQLINLSKPPRLLFATYRDSNAKEALETIRDSTQQTQILLIQLDVTKAKEIEDARKIVEDVVGDKGLDLLINNAGALKFEGFPEITEDNMLLHFSTNTVGPVMVLKELFPLLKKSAVRKTTETTVSRTIVINLSSIDGSIGSLSLENPDGWLHAFGYKTSKAALNMAMRVVALTVKDSGVLIVNLCPGWVKTDMGNMGTNEAELEVGESVTAIMKTLSQLNESHHGTFIDRNGNTIVF</sequence>
<evidence type="ECO:0000256" key="3">
    <source>
        <dbReference type="RuleBase" id="RU000363"/>
    </source>
</evidence>
<dbReference type="SUPFAM" id="SSF51735">
    <property type="entry name" value="NAD(P)-binding Rossmann-fold domains"/>
    <property type="match status" value="1"/>
</dbReference>
<dbReference type="CDD" id="cd05325">
    <property type="entry name" value="carb_red_sniffer_like_SDR_c"/>
    <property type="match status" value="1"/>
</dbReference>
<evidence type="ECO:0000256" key="1">
    <source>
        <dbReference type="ARBA" id="ARBA00022857"/>
    </source>
</evidence>
<accession>A0A8T0EFY8</accession>
<dbReference type="Proteomes" id="UP000807504">
    <property type="component" value="Unassembled WGS sequence"/>
</dbReference>
<comment type="caution">
    <text evidence="4">The sequence shown here is derived from an EMBL/GenBank/DDBJ whole genome shotgun (WGS) entry which is preliminary data.</text>
</comment>
<dbReference type="PANTHER" id="PTHR43544:SF7">
    <property type="entry name" value="NADB-LER2"/>
    <property type="match status" value="1"/>
</dbReference>
<dbReference type="GO" id="GO:0016491">
    <property type="term" value="F:oxidoreductase activity"/>
    <property type="evidence" value="ECO:0007669"/>
    <property type="project" value="UniProtKB-KW"/>
</dbReference>
<proteinExistence type="inferred from homology"/>
<protein>
    <submittedName>
        <fullName evidence="4">C-factor like protein</fullName>
    </submittedName>
</protein>
<reference evidence="4" key="1">
    <citation type="journal article" date="2020" name="bioRxiv">
        <title>Chromosome-level reference genome of the European wasp spider Argiope bruennichi: a resource for studies on range expansion and evolutionary adaptation.</title>
        <authorList>
            <person name="Sheffer M.M."/>
            <person name="Hoppe A."/>
            <person name="Krehenwinkel H."/>
            <person name="Uhl G."/>
            <person name="Kuss A.W."/>
            <person name="Jensen L."/>
            <person name="Jensen C."/>
            <person name="Gillespie R.G."/>
            <person name="Hoff K.J."/>
            <person name="Prost S."/>
        </authorList>
    </citation>
    <scope>NUCLEOTIDE SEQUENCE</scope>
</reference>
<dbReference type="PRINTS" id="PR00080">
    <property type="entry name" value="SDRFAMILY"/>
</dbReference>
<dbReference type="InterPro" id="IPR051468">
    <property type="entry name" value="Fungal_SecMetab_SDRs"/>
</dbReference>
<dbReference type="Pfam" id="PF00106">
    <property type="entry name" value="adh_short"/>
    <property type="match status" value="1"/>
</dbReference>
<keyword evidence="5" id="KW-1185">Reference proteome</keyword>
<dbReference type="EMBL" id="JABXBU010002228">
    <property type="protein sequence ID" value="KAF8771533.1"/>
    <property type="molecule type" value="Genomic_DNA"/>
</dbReference>